<dbReference type="EMBL" id="JAYWLU010000025">
    <property type="protein sequence ID" value="MEX3596110.1"/>
    <property type="molecule type" value="Genomic_DNA"/>
</dbReference>
<evidence type="ECO:0000313" key="1">
    <source>
        <dbReference type="EMBL" id="MEX3596110.1"/>
    </source>
</evidence>
<dbReference type="Proteomes" id="UP001558481">
    <property type="component" value="Unassembled WGS sequence"/>
</dbReference>
<evidence type="ECO:0008006" key="3">
    <source>
        <dbReference type="Google" id="ProtNLM"/>
    </source>
</evidence>
<keyword evidence="2" id="KW-1185">Reference proteome</keyword>
<sequence>MNGIGKVNMKTEITVTARQWSHGWELILDEDNATQVRTLERAKQQVRDYLNTVHPEIDHSELRVHLVPERRTFS</sequence>
<name>A0ABV3V5S8_9MICC</name>
<reference evidence="1 2" key="1">
    <citation type="journal article" date="2024" name="Fungal Genet. Biol.">
        <title>The porcine skin microbiome exhibits broad fungal antagonism.</title>
        <authorList>
            <person name="De La Cruz K.F."/>
            <person name="Townsend E.C."/>
            <person name="Alex Cheong J.Z."/>
            <person name="Salamzade R."/>
            <person name="Liu A."/>
            <person name="Sandstrom S."/>
            <person name="Davila E."/>
            <person name="Huang L."/>
            <person name="Xu K.H."/>
            <person name="Wu S.Y."/>
            <person name="Meudt J.J."/>
            <person name="Shanmuganayagam D."/>
            <person name="Gibson A.L.F."/>
            <person name="Kalan L.R."/>
        </authorList>
    </citation>
    <scope>NUCLEOTIDE SEQUENCE [LARGE SCALE GENOMIC DNA]</scope>
    <source>
        <strain evidence="1 2">LK2625</strain>
    </source>
</reference>
<gene>
    <name evidence="1" type="ORF">VVR66_15455</name>
</gene>
<organism evidence="1 2">
    <name type="scientific">Kocuria carniphila</name>
    <dbReference type="NCBI Taxonomy" id="262208"/>
    <lineage>
        <taxon>Bacteria</taxon>
        <taxon>Bacillati</taxon>
        <taxon>Actinomycetota</taxon>
        <taxon>Actinomycetes</taxon>
        <taxon>Micrococcales</taxon>
        <taxon>Micrococcaceae</taxon>
        <taxon>Kocuria</taxon>
    </lineage>
</organism>
<evidence type="ECO:0000313" key="2">
    <source>
        <dbReference type="Proteomes" id="UP001558481"/>
    </source>
</evidence>
<protein>
    <recommendedName>
        <fullName evidence="3">DUF1902 domain-containing protein</fullName>
    </recommendedName>
</protein>
<comment type="caution">
    <text evidence="1">The sequence shown here is derived from an EMBL/GenBank/DDBJ whole genome shotgun (WGS) entry which is preliminary data.</text>
</comment>
<accession>A0ABV3V5S8</accession>
<proteinExistence type="predicted"/>
<dbReference type="RefSeq" id="WP_368630341.1">
    <property type="nucleotide sequence ID" value="NZ_JAYWLU010000025.1"/>
</dbReference>